<dbReference type="Gene3D" id="3.90.550.20">
    <property type="match status" value="1"/>
</dbReference>
<dbReference type="SUPFAM" id="SSF53448">
    <property type="entry name" value="Nucleotide-diphospho-sugar transferases"/>
    <property type="match status" value="1"/>
</dbReference>
<dbReference type="OMA" id="GSLWRDN"/>
<accession>M7SWM0</accession>
<organism evidence="1 2">
    <name type="scientific">Eutypa lata (strain UCR-EL1)</name>
    <name type="common">Grapevine dieback disease fungus</name>
    <name type="synonym">Eutypa armeniacae</name>
    <dbReference type="NCBI Taxonomy" id="1287681"/>
    <lineage>
        <taxon>Eukaryota</taxon>
        <taxon>Fungi</taxon>
        <taxon>Dikarya</taxon>
        <taxon>Ascomycota</taxon>
        <taxon>Pezizomycotina</taxon>
        <taxon>Sordariomycetes</taxon>
        <taxon>Xylariomycetidae</taxon>
        <taxon>Xylariales</taxon>
        <taxon>Diatrypaceae</taxon>
        <taxon>Eutypa</taxon>
    </lineage>
</organism>
<dbReference type="eggNOG" id="ENOG502SEFD">
    <property type="taxonomic scope" value="Eukaryota"/>
</dbReference>
<proteinExistence type="predicted"/>
<dbReference type="Pfam" id="PF05704">
    <property type="entry name" value="Caps_synth"/>
    <property type="match status" value="1"/>
</dbReference>
<dbReference type="InterPro" id="IPR029044">
    <property type="entry name" value="Nucleotide-diphossugar_trans"/>
</dbReference>
<dbReference type="AlphaFoldDB" id="M7SWM0"/>
<sequence length="424" mass="46978">MEEEYTYPSIPGTQPLDYELKPATGDNEPLPQALTHPNRPVRGGKSVFAFWHSGIDTLPPYLRRNVISWYRRLAPLGWTVCVLDSVPDSPLNISRYLDTTASSIVPAAYTDGRISGTYAHQHASDLIRYPLLLAYGGVYMDVGILLFGDLDRLWSDLLVNPDSPCEFAGFTMGGADDPTIVNFAFACLPDNPLVARAHRILLGLWKDGDRTDTVGMHRHPLVDGVPLMRMPSDTKQSGSDGAGGGGRVDAITDESMTDYAIQIQAMSAAQRWVDPSDGWDGPCYVREKTWLLGMLDGANIPDQLAGWDGKRLFDLLSLQIPRDGEIETEDHKLAREMVERTVSDSLCFKLSHGFTAKLFGGDTVGMLWRKHVGSDAVPGTYAGWMRWAMASCKQDRMLEPIEVPVYEPSKVARLDDFIHGRLHL</sequence>
<protein>
    <submittedName>
        <fullName evidence="1">Putative capsule polysaccharide biosynthesis protein</fullName>
    </submittedName>
</protein>
<evidence type="ECO:0000313" key="2">
    <source>
        <dbReference type="Proteomes" id="UP000012174"/>
    </source>
</evidence>
<dbReference type="GO" id="GO:0016757">
    <property type="term" value="F:glycosyltransferase activity"/>
    <property type="evidence" value="ECO:0007669"/>
    <property type="project" value="InterPro"/>
</dbReference>
<name>M7SWM0_EUTLA</name>
<keyword evidence="2" id="KW-1185">Reference proteome</keyword>
<dbReference type="InterPro" id="IPR008441">
    <property type="entry name" value="AfumC-like_glycosyl_Trfase"/>
</dbReference>
<evidence type="ECO:0000313" key="1">
    <source>
        <dbReference type="EMBL" id="EMR68657.1"/>
    </source>
</evidence>
<dbReference type="OrthoDB" id="409543at2759"/>
<dbReference type="Proteomes" id="UP000012174">
    <property type="component" value="Unassembled WGS sequence"/>
</dbReference>
<dbReference type="HOGENOM" id="CLU_061936_0_0_1"/>
<dbReference type="EMBL" id="KB706202">
    <property type="protein sequence ID" value="EMR68657.1"/>
    <property type="molecule type" value="Genomic_DNA"/>
</dbReference>
<gene>
    <name evidence="1" type="ORF">UCREL1_4353</name>
</gene>
<reference evidence="2" key="1">
    <citation type="journal article" date="2013" name="Genome Announc.">
        <title>Draft genome sequence of the grapevine dieback fungus Eutypa lata UCR-EL1.</title>
        <authorList>
            <person name="Blanco-Ulate B."/>
            <person name="Rolshausen P.E."/>
            <person name="Cantu D."/>
        </authorList>
    </citation>
    <scope>NUCLEOTIDE SEQUENCE [LARGE SCALE GENOMIC DNA]</scope>
    <source>
        <strain evidence="2">UCR-EL1</strain>
    </source>
</reference>
<dbReference type="KEGG" id="ela:UCREL1_4353"/>